<gene>
    <name evidence="2" type="ORF">YBN1229_v1_0663</name>
</gene>
<evidence type="ECO:0000256" key="1">
    <source>
        <dbReference type="PIRSR" id="PIRSR600760-2"/>
    </source>
</evidence>
<dbReference type="GO" id="GO:0046872">
    <property type="term" value="F:metal ion binding"/>
    <property type="evidence" value="ECO:0007669"/>
    <property type="project" value="UniProtKB-KW"/>
</dbReference>
<dbReference type="KEGG" id="fil:BN1229_v1_0659"/>
<accession>A0A0D6JB11</accession>
<dbReference type="AlphaFoldDB" id="A0A0D6JB11"/>
<keyword evidence="1" id="KW-0479">Metal-binding</keyword>
<name>A0A0D6JB11_9HYPH</name>
<dbReference type="Proteomes" id="UP000033187">
    <property type="component" value="Chromosome 1"/>
</dbReference>
<comment type="cofactor">
    <cofactor evidence="1">
        <name>Mg(2+)</name>
        <dbReference type="ChEBI" id="CHEBI:18420"/>
    </cofactor>
</comment>
<dbReference type="OrthoDB" id="7876138at2"/>
<dbReference type="KEGG" id="fiy:BN1229_v1_0663"/>
<sequence length="99" mass="11169">MMDTHCIKRIELLAVEFANLAGAEIKSSLGTMHAVRYKSGKPELHQWGDPVSEVDENIESLIRLRLAQQFPEHDIIGEEIDVPTGKRHDFSTRSFVPSP</sequence>
<dbReference type="Gene3D" id="3.30.540.10">
    <property type="entry name" value="Fructose-1,6-Bisphosphatase, subunit A, domain 1"/>
    <property type="match status" value="1"/>
</dbReference>
<dbReference type="SUPFAM" id="SSF56655">
    <property type="entry name" value="Carbohydrate phosphatase"/>
    <property type="match status" value="1"/>
</dbReference>
<dbReference type="InterPro" id="IPR000760">
    <property type="entry name" value="Inositol_monophosphatase-like"/>
</dbReference>
<feature type="binding site" evidence="1">
    <location>
        <position position="78"/>
    </location>
    <ligand>
        <name>Mg(2+)</name>
        <dbReference type="ChEBI" id="CHEBI:18420"/>
        <label>1</label>
        <note>catalytic</note>
    </ligand>
</feature>
<proteinExistence type="predicted"/>
<dbReference type="Pfam" id="PF00459">
    <property type="entry name" value="Inositol_P"/>
    <property type="match status" value="1"/>
</dbReference>
<dbReference type="EMBL" id="LN829119">
    <property type="protein sequence ID" value="CPR16127.1"/>
    <property type="molecule type" value="Genomic_DNA"/>
</dbReference>
<keyword evidence="3" id="KW-1185">Reference proteome</keyword>
<keyword evidence="1" id="KW-0460">Magnesium</keyword>
<evidence type="ECO:0000313" key="2">
    <source>
        <dbReference type="EMBL" id="CPR16127.1"/>
    </source>
</evidence>
<dbReference type="RefSeq" id="WP_046476561.1">
    <property type="nucleotide sequence ID" value="NZ_LN829118.1"/>
</dbReference>
<protein>
    <submittedName>
        <fullName evidence="2">Putative inositol-1-monophosphatase</fullName>
    </submittedName>
</protein>
<reference evidence="3" key="1">
    <citation type="submission" date="2015-02" db="EMBL/GenBank/DDBJ databases">
        <authorList>
            <person name="Chooi Y.-H."/>
        </authorList>
    </citation>
    <scope>NUCLEOTIDE SEQUENCE [LARGE SCALE GENOMIC DNA]</scope>
    <source>
        <strain evidence="3">strain Y</strain>
    </source>
</reference>
<evidence type="ECO:0000313" key="3">
    <source>
        <dbReference type="Proteomes" id="UP000033187"/>
    </source>
</evidence>
<organism evidence="2 3">
    <name type="scientific">Candidatus Filomicrobium marinum</name>
    <dbReference type="NCBI Taxonomy" id="1608628"/>
    <lineage>
        <taxon>Bacteria</taxon>
        <taxon>Pseudomonadati</taxon>
        <taxon>Pseudomonadota</taxon>
        <taxon>Alphaproteobacteria</taxon>
        <taxon>Hyphomicrobiales</taxon>
        <taxon>Hyphomicrobiaceae</taxon>
        <taxon>Filomicrobium</taxon>
    </lineage>
</organism>